<gene>
    <name evidence="1" type="ORF">OLC1_LOCUS19718</name>
</gene>
<keyword evidence="2" id="KW-1185">Reference proteome</keyword>
<dbReference type="EMBL" id="OX459124">
    <property type="protein sequence ID" value="CAI9112545.1"/>
    <property type="molecule type" value="Genomic_DNA"/>
</dbReference>
<protein>
    <submittedName>
        <fullName evidence="1">OLC1v1013006C1</fullName>
    </submittedName>
</protein>
<name>A0AAV1DXD4_OLDCO</name>
<proteinExistence type="predicted"/>
<dbReference type="AlphaFoldDB" id="A0AAV1DXD4"/>
<accession>A0AAV1DXD4</accession>
<evidence type="ECO:0000313" key="1">
    <source>
        <dbReference type="EMBL" id="CAI9112545.1"/>
    </source>
</evidence>
<dbReference type="Proteomes" id="UP001161247">
    <property type="component" value="Chromosome 7"/>
</dbReference>
<evidence type="ECO:0000313" key="2">
    <source>
        <dbReference type="Proteomes" id="UP001161247"/>
    </source>
</evidence>
<reference evidence="1" key="1">
    <citation type="submission" date="2023-03" db="EMBL/GenBank/DDBJ databases">
        <authorList>
            <person name="Julca I."/>
        </authorList>
    </citation>
    <scope>NUCLEOTIDE SEQUENCE</scope>
</reference>
<organism evidence="1 2">
    <name type="scientific">Oldenlandia corymbosa var. corymbosa</name>
    <dbReference type="NCBI Taxonomy" id="529605"/>
    <lineage>
        <taxon>Eukaryota</taxon>
        <taxon>Viridiplantae</taxon>
        <taxon>Streptophyta</taxon>
        <taxon>Embryophyta</taxon>
        <taxon>Tracheophyta</taxon>
        <taxon>Spermatophyta</taxon>
        <taxon>Magnoliopsida</taxon>
        <taxon>eudicotyledons</taxon>
        <taxon>Gunneridae</taxon>
        <taxon>Pentapetalae</taxon>
        <taxon>asterids</taxon>
        <taxon>lamiids</taxon>
        <taxon>Gentianales</taxon>
        <taxon>Rubiaceae</taxon>
        <taxon>Rubioideae</taxon>
        <taxon>Spermacoceae</taxon>
        <taxon>Hedyotis-Oldenlandia complex</taxon>
        <taxon>Oldenlandia</taxon>
    </lineage>
</organism>
<sequence length="117" mass="12427">MDQNYTITGGHQNVCACAVAYLEDEESEGMETSVHGSTVQLDFGSRRLQAARASLWSATCKASAAGKITTHQGVVLQLKAIRVHALTPLQTEMMASPTCSTRSPGDGIAKGEGVYRL</sequence>